<dbReference type="RefSeq" id="WP_011939655.1">
    <property type="nucleotide sequence ID" value="NC_009483.1"/>
</dbReference>
<evidence type="ECO:0000259" key="1">
    <source>
        <dbReference type="SMART" id="SM00481"/>
    </source>
</evidence>
<reference evidence="2 3" key="1">
    <citation type="submission" date="2007-05" db="EMBL/GenBank/DDBJ databases">
        <title>Complete sequence of Geobacter uraniireducens Rf4.</title>
        <authorList>
            <consortium name="US DOE Joint Genome Institute"/>
            <person name="Copeland A."/>
            <person name="Lucas S."/>
            <person name="Lapidus A."/>
            <person name="Barry K."/>
            <person name="Detter J.C."/>
            <person name="Glavina del Rio T."/>
            <person name="Hammon N."/>
            <person name="Israni S."/>
            <person name="Dalin E."/>
            <person name="Tice H."/>
            <person name="Pitluck S."/>
            <person name="Chertkov O."/>
            <person name="Brettin T."/>
            <person name="Bruce D."/>
            <person name="Han C."/>
            <person name="Schmutz J."/>
            <person name="Larimer F."/>
            <person name="Land M."/>
            <person name="Hauser L."/>
            <person name="Kyrpides N."/>
            <person name="Mikhailova N."/>
            <person name="Shelobolina E."/>
            <person name="Aklujkar M."/>
            <person name="Lovley D."/>
            <person name="Richardson P."/>
        </authorList>
    </citation>
    <scope>NUCLEOTIDE SEQUENCE [LARGE SCALE GENOMIC DNA]</scope>
    <source>
        <strain evidence="3">ATCC BAA-1134 / JCM 13001 / Rf4</strain>
    </source>
</reference>
<feature type="domain" description="Polymerase/histidinol phosphatase N-terminal" evidence="1">
    <location>
        <begin position="5"/>
        <end position="70"/>
    </location>
</feature>
<accession>A5G5B3</accession>
<protein>
    <submittedName>
        <fullName evidence="2">PHP C-terminal domain protein</fullName>
    </submittedName>
</protein>
<dbReference type="CDD" id="cd07438">
    <property type="entry name" value="PHP_HisPPase_AMP"/>
    <property type="match status" value="1"/>
</dbReference>
<dbReference type="PANTHER" id="PTHR42924:SF3">
    <property type="entry name" value="POLYMERASE_HISTIDINOL PHOSPHATASE N-TERMINAL DOMAIN-CONTAINING PROTEIN"/>
    <property type="match status" value="1"/>
</dbReference>
<dbReference type="InterPro" id="IPR003141">
    <property type="entry name" value="Pol/His_phosphatase_N"/>
</dbReference>
<dbReference type="GO" id="GO:0035312">
    <property type="term" value="F:5'-3' DNA exonuclease activity"/>
    <property type="evidence" value="ECO:0007669"/>
    <property type="project" value="TreeGrafter"/>
</dbReference>
<dbReference type="STRING" id="351605.Gura_2808"/>
<proteinExistence type="predicted"/>
<dbReference type="InterPro" id="IPR004013">
    <property type="entry name" value="PHP_dom"/>
</dbReference>
<dbReference type="Gene3D" id="1.10.150.650">
    <property type="match status" value="1"/>
</dbReference>
<name>A5G5B3_GEOUR</name>
<evidence type="ECO:0000313" key="2">
    <source>
        <dbReference type="EMBL" id="ABQ26981.1"/>
    </source>
</evidence>
<dbReference type="HOGENOM" id="CLU_067347_1_0_7"/>
<dbReference type="AlphaFoldDB" id="A5G5B3"/>
<dbReference type="Pfam" id="PF02811">
    <property type="entry name" value="PHP"/>
    <property type="match status" value="1"/>
</dbReference>
<dbReference type="EMBL" id="CP000698">
    <property type="protein sequence ID" value="ABQ26981.1"/>
    <property type="molecule type" value="Genomic_DNA"/>
</dbReference>
<dbReference type="SMART" id="SM00481">
    <property type="entry name" value="POLIIIAc"/>
    <property type="match status" value="1"/>
</dbReference>
<keyword evidence="3" id="KW-1185">Reference proteome</keyword>
<dbReference type="PANTHER" id="PTHR42924">
    <property type="entry name" value="EXONUCLEASE"/>
    <property type="match status" value="1"/>
</dbReference>
<dbReference type="SUPFAM" id="SSF89550">
    <property type="entry name" value="PHP domain-like"/>
    <property type="match status" value="1"/>
</dbReference>
<organism evidence="2 3">
    <name type="scientific">Geotalea uraniireducens (strain Rf4)</name>
    <name type="common">Geobacter uraniireducens</name>
    <dbReference type="NCBI Taxonomy" id="351605"/>
    <lineage>
        <taxon>Bacteria</taxon>
        <taxon>Pseudomonadati</taxon>
        <taxon>Thermodesulfobacteriota</taxon>
        <taxon>Desulfuromonadia</taxon>
        <taxon>Geobacterales</taxon>
        <taxon>Geobacteraceae</taxon>
        <taxon>Geotalea</taxon>
    </lineage>
</organism>
<dbReference type="KEGG" id="gur:Gura_2808"/>
<gene>
    <name evidence="2" type="ordered locus">Gura_2808</name>
</gene>
<sequence length="288" mass="32016">MKQFVDLHMHSSYSDGIHKPEILVAMAAEKNLKAIALADHDAVEGIDEALEAGERLGVEVIPAVELSVEFKKHHDVHLLGYYIDYNDAVFLEKLADFRESRDHRGQAIIANINAKLEREKKGSMSYEEADALAEGAFGRPHIARVLVDKGFAHDLQDAFERYLVPCNVPKRYFPMEEALAEIRRLRGISVLAHPTSITEDRNTLKAIIKELAAMGLEGIEVYNNMCNDDDMSFLERQAIDHGLVMTGGSDFHGIEAGIEMGVGRGHLAVPYSSAEALKRLHEEKRSGA</sequence>
<dbReference type="OrthoDB" id="9804333at2"/>
<dbReference type="Proteomes" id="UP000006695">
    <property type="component" value="Chromosome"/>
</dbReference>
<dbReference type="InterPro" id="IPR016195">
    <property type="entry name" value="Pol/histidinol_Pase-like"/>
</dbReference>
<evidence type="ECO:0000313" key="3">
    <source>
        <dbReference type="Proteomes" id="UP000006695"/>
    </source>
</evidence>
<dbReference type="GO" id="GO:0004534">
    <property type="term" value="F:5'-3' RNA exonuclease activity"/>
    <property type="evidence" value="ECO:0007669"/>
    <property type="project" value="TreeGrafter"/>
</dbReference>
<dbReference type="Gene3D" id="3.20.20.140">
    <property type="entry name" value="Metal-dependent hydrolases"/>
    <property type="match status" value="1"/>
</dbReference>
<dbReference type="InterPro" id="IPR052018">
    <property type="entry name" value="PHP_domain"/>
</dbReference>